<dbReference type="PANTHER" id="PTHR43798">
    <property type="entry name" value="MONOACYLGLYCEROL LIPASE"/>
    <property type="match status" value="1"/>
</dbReference>
<dbReference type="Proteomes" id="UP000279275">
    <property type="component" value="Unassembled WGS sequence"/>
</dbReference>
<dbReference type="PRINTS" id="PR00793">
    <property type="entry name" value="PROAMNOPTASE"/>
</dbReference>
<proteinExistence type="inferred from homology"/>
<dbReference type="RefSeq" id="WP_122188712.1">
    <property type="nucleotide sequence ID" value="NZ_RFFH01000005.1"/>
</dbReference>
<dbReference type="InterPro" id="IPR000073">
    <property type="entry name" value="AB_hydrolase_1"/>
</dbReference>
<evidence type="ECO:0000313" key="6">
    <source>
        <dbReference type="Proteomes" id="UP000279275"/>
    </source>
</evidence>
<feature type="transmembrane region" description="Helical" evidence="3">
    <location>
        <begin position="78"/>
        <end position="99"/>
    </location>
</feature>
<feature type="transmembrane region" description="Helical" evidence="3">
    <location>
        <begin position="48"/>
        <end position="66"/>
    </location>
</feature>
<name>A0A3M2L6L1_9NOCA</name>
<comment type="caution">
    <text evidence="5">The sequence shown here is derived from an EMBL/GenBank/DDBJ whole genome shotgun (WGS) entry which is preliminary data.</text>
</comment>
<evidence type="ECO:0000256" key="1">
    <source>
        <dbReference type="ARBA" id="ARBA00010088"/>
    </source>
</evidence>
<feature type="domain" description="AB hydrolase-1" evidence="4">
    <location>
        <begin position="140"/>
        <end position="397"/>
    </location>
</feature>
<accession>A0A3M2L6L1</accession>
<dbReference type="GO" id="GO:0006508">
    <property type="term" value="P:proteolysis"/>
    <property type="evidence" value="ECO:0007669"/>
    <property type="project" value="InterPro"/>
</dbReference>
<evidence type="ECO:0000256" key="3">
    <source>
        <dbReference type="SAM" id="Phobius"/>
    </source>
</evidence>
<comment type="similarity">
    <text evidence="1">Belongs to the peptidase S33 family.</text>
</comment>
<dbReference type="GO" id="GO:0016020">
    <property type="term" value="C:membrane"/>
    <property type="evidence" value="ECO:0007669"/>
    <property type="project" value="TreeGrafter"/>
</dbReference>
<organism evidence="5 6">
    <name type="scientific">Nocardia stercoris</name>
    <dbReference type="NCBI Taxonomy" id="2483361"/>
    <lineage>
        <taxon>Bacteria</taxon>
        <taxon>Bacillati</taxon>
        <taxon>Actinomycetota</taxon>
        <taxon>Actinomycetes</taxon>
        <taxon>Mycobacteriales</taxon>
        <taxon>Nocardiaceae</taxon>
        <taxon>Nocardia</taxon>
    </lineage>
</organism>
<protein>
    <submittedName>
        <fullName evidence="5">Alpha/beta fold hydrolase</fullName>
    </submittedName>
</protein>
<evidence type="ECO:0000313" key="5">
    <source>
        <dbReference type="EMBL" id="RMI32370.1"/>
    </source>
</evidence>
<keyword evidence="2 5" id="KW-0378">Hydrolase</keyword>
<dbReference type="PANTHER" id="PTHR43798:SF33">
    <property type="entry name" value="HYDROLASE, PUTATIVE (AFU_ORTHOLOGUE AFUA_2G14860)-RELATED"/>
    <property type="match status" value="1"/>
</dbReference>
<dbReference type="Gene3D" id="3.40.50.1820">
    <property type="entry name" value="alpha/beta hydrolase"/>
    <property type="match status" value="1"/>
</dbReference>
<feature type="transmembrane region" description="Helical" evidence="3">
    <location>
        <begin position="21"/>
        <end position="42"/>
    </location>
</feature>
<dbReference type="InterPro" id="IPR050266">
    <property type="entry name" value="AB_hydrolase_sf"/>
</dbReference>
<dbReference type="InterPro" id="IPR002410">
    <property type="entry name" value="Peptidase_S33"/>
</dbReference>
<keyword evidence="3" id="KW-0472">Membrane</keyword>
<keyword evidence="3" id="KW-1133">Transmembrane helix</keyword>
<evidence type="ECO:0000256" key="2">
    <source>
        <dbReference type="ARBA" id="ARBA00022801"/>
    </source>
</evidence>
<sequence>MTRLSAGRQITRQAVATTVGIVGLLAAALLAAGAFFGAAMLFDSWPALAGVAVIVLAAGSYATLAVSLRIAHRSLRRGIVLAAAAGLTVTIVVATAAAVGTPVAAPAVTEPPNLAYWHLPTGSTIAYTHRPAGVPNRGAPVVFLHGGPGTAGDGLPAASVALAAAGFDVYSYDQFGAGRSSRATNVDEYTVTRQVDDLEAIRIALGADRIVPVGQSWGGILAARYLAKHPDRVARVVFTSPGAMWTPAYPDGTDGNLRDAETPDMRARLERTGARLTIASVLQAINPRAAHSFFGDAEADTTFREQLAILAPLAQAPDHRGSPVLPANTPGYWVNQMTGADLARVDDPRPALRNVQVPALIMRGRYDYKTWQVTDEYRRVLPRSRLIIVPDAGHAIAADQPELYERALLAFLTDAPLPLPDEPDR</sequence>
<dbReference type="SUPFAM" id="SSF53474">
    <property type="entry name" value="alpha/beta-Hydrolases"/>
    <property type="match status" value="1"/>
</dbReference>
<reference evidence="5 6" key="1">
    <citation type="submission" date="2018-10" db="EMBL/GenBank/DDBJ databases">
        <title>Isolation from cow dung.</title>
        <authorList>
            <person name="Ling L."/>
        </authorList>
    </citation>
    <scope>NUCLEOTIDE SEQUENCE [LARGE SCALE GENOMIC DNA]</scope>
    <source>
        <strain evidence="5 6">NEAU-LL90</strain>
    </source>
</reference>
<keyword evidence="3" id="KW-0812">Transmembrane</keyword>
<dbReference type="InterPro" id="IPR029058">
    <property type="entry name" value="AB_hydrolase_fold"/>
</dbReference>
<evidence type="ECO:0000259" key="4">
    <source>
        <dbReference type="Pfam" id="PF00561"/>
    </source>
</evidence>
<keyword evidence="6" id="KW-1185">Reference proteome</keyword>
<dbReference type="GO" id="GO:0004177">
    <property type="term" value="F:aminopeptidase activity"/>
    <property type="evidence" value="ECO:0007669"/>
    <property type="project" value="UniProtKB-EC"/>
</dbReference>
<dbReference type="EMBL" id="RFFH01000005">
    <property type="protein sequence ID" value="RMI32370.1"/>
    <property type="molecule type" value="Genomic_DNA"/>
</dbReference>
<gene>
    <name evidence="5" type="ORF">EBN03_15515</name>
</gene>
<dbReference type="OrthoDB" id="9796770at2"/>
<dbReference type="AlphaFoldDB" id="A0A3M2L6L1"/>
<dbReference type="Pfam" id="PF00561">
    <property type="entry name" value="Abhydrolase_1"/>
    <property type="match status" value="1"/>
</dbReference>